<dbReference type="GeneID" id="8438051"/>
<proteinExistence type="predicted"/>
<reference evidence="9" key="1">
    <citation type="journal article" date="2009" name="Genome Res.">
        <title>Comparative genomic analyses of the human fungal pathogens Coccidioides and their relatives.</title>
        <authorList>
            <person name="Sharpton T.J."/>
            <person name="Stajich J.E."/>
            <person name="Rounsley S.D."/>
            <person name="Gardner M.J."/>
            <person name="Wortman J.R."/>
            <person name="Jordar V.S."/>
            <person name="Maiti R."/>
            <person name="Kodira C.D."/>
            <person name="Neafsey D.E."/>
            <person name="Zeng Q."/>
            <person name="Hung C.-Y."/>
            <person name="McMahan C."/>
            <person name="Muszewska A."/>
            <person name="Grynberg M."/>
            <person name="Mandel M.A."/>
            <person name="Kellner E.M."/>
            <person name="Barker B.M."/>
            <person name="Galgiani J.N."/>
            <person name="Orbach M.J."/>
            <person name="Kirkland T.N."/>
            <person name="Cole G.T."/>
            <person name="Henn M.R."/>
            <person name="Birren B.W."/>
            <person name="Taylor J.W."/>
        </authorList>
    </citation>
    <scope>NUCLEOTIDE SEQUENCE [LARGE SCALE GENOMIC DNA]</scope>
    <source>
        <strain evidence="9">UAMH 1704</strain>
    </source>
</reference>
<sequence length="457" mass="51092">MARTIQSGPKGKAVGAMVVAPRLGKTGAVTSVQKQKVERVGVSQNVETVQNNVKVRQESAVQLKQSQELVQIMLNASIGSLFYLRWDRSNGPAEFRLISIHRGFLPLTCFDTRYLETKSNASISYKDFIEQDSNSKVSTKSQPLRILLRNRGPTADAILDLLEHGVFDAIDKCVLEAVQLTISRERDNPLHILESYTFSFAYRLNDKDKTGNLASVSLDNGECIMEMGTFRTAKMGLEMIIRRLITLTKRFLHVHLMYTEDCPPTYEPPGFKSTAVEEISFPRIENWTKETQSCGVMHGPHHSVSLKVTSLQWSGVGDDQIPDSLEYSDGTSRECDIGIDQPAEAQAETPGSPRDYPEELPHESTQIRKDVADRRFLQQMLEPSSVDTSMDPTQKVFYSDAGAVLKPQLSQNKATEIARERNQSPRAHLLQPTNSDAVPVRCQCGWNREEGDMVSSV</sequence>
<dbReference type="KEGG" id="ure:UREG_05402"/>
<evidence type="ECO:0000256" key="2">
    <source>
        <dbReference type="ARBA" id="ARBA00004286"/>
    </source>
</evidence>
<feature type="region of interest" description="Disordered" evidence="6">
    <location>
        <begin position="341"/>
        <end position="364"/>
    </location>
</feature>
<organism evidence="8 9">
    <name type="scientific">Uncinocarpus reesii (strain UAMH 1704)</name>
    <dbReference type="NCBI Taxonomy" id="336963"/>
    <lineage>
        <taxon>Eukaryota</taxon>
        <taxon>Fungi</taxon>
        <taxon>Dikarya</taxon>
        <taxon>Ascomycota</taxon>
        <taxon>Pezizomycotina</taxon>
        <taxon>Eurotiomycetes</taxon>
        <taxon>Eurotiomycetidae</taxon>
        <taxon>Onygenales</taxon>
        <taxon>Onygenaceae</taxon>
        <taxon>Uncinocarpus</taxon>
    </lineage>
</organism>
<protein>
    <recommendedName>
        <fullName evidence="7">HORMA domain-containing protein</fullName>
    </recommendedName>
</protein>
<evidence type="ECO:0000256" key="1">
    <source>
        <dbReference type="ARBA" id="ARBA00004123"/>
    </source>
</evidence>
<feature type="compositionally biased region" description="Basic and acidic residues" evidence="6">
    <location>
        <begin position="355"/>
        <end position="364"/>
    </location>
</feature>
<evidence type="ECO:0000259" key="7">
    <source>
        <dbReference type="PROSITE" id="PS50815"/>
    </source>
</evidence>
<name>C4JSG3_UNCRE</name>
<keyword evidence="5" id="KW-0469">Meiosis</keyword>
<dbReference type="PROSITE" id="PS50815">
    <property type="entry name" value="HORMA"/>
    <property type="match status" value="1"/>
</dbReference>
<dbReference type="RefSeq" id="XP_002584713.1">
    <property type="nucleotide sequence ID" value="XM_002584667.1"/>
</dbReference>
<dbReference type="OrthoDB" id="1928087at2759"/>
<comment type="subcellular location">
    <subcellularLocation>
        <location evidence="2">Chromosome</location>
    </subcellularLocation>
    <subcellularLocation>
        <location evidence="1">Nucleus</location>
    </subcellularLocation>
</comment>
<evidence type="ECO:0000313" key="8">
    <source>
        <dbReference type="EMBL" id="EEP80560.1"/>
    </source>
</evidence>
<dbReference type="InterPro" id="IPR003511">
    <property type="entry name" value="HORMA_dom"/>
</dbReference>
<dbReference type="STRING" id="336963.C4JSG3"/>
<dbReference type="VEuPathDB" id="FungiDB:UREG_05402"/>
<dbReference type="InterPro" id="IPR036570">
    <property type="entry name" value="HORMA_dom_sf"/>
</dbReference>
<evidence type="ECO:0000256" key="3">
    <source>
        <dbReference type="ARBA" id="ARBA00022454"/>
    </source>
</evidence>
<dbReference type="GO" id="GO:0005694">
    <property type="term" value="C:chromosome"/>
    <property type="evidence" value="ECO:0007669"/>
    <property type="project" value="UniProtKB-SubCell"/>
</dbReference>
<dbReference type="Proteomes" id="UP000002058">
    <property type="component" value="Unassembled WGS sequence"/>
</dbReference>
<dbReference type="GO" id="GO:0005634">
    <property type="term" value="C:nucleus"/>
    <property type="evidence" value="ECO:0007669"/>
    <property type="project" value="UniProtKB-SubCell"/>
</dbReference>
<dbReference type="EMBL" id="CH476617">
    <property type="protein sequence ID" value="EEP80560.1"/>
    <property type="molecule type" value="Genomic_DNA"/>
</dbReference>
<dbReference type="AlphaFoldDB" id="C4JSG3"/>
<dbReference type="InterPro" id="IPR051294">
    <property type="entry name" value="HORMA_MeioticProgression"/>
</dbReference>
<dbReference type="PANTHER" id="PTHR48225">
    <property type="entry name" value="HORMA DOMAIN-CONTAINING PROTEIN 1"/>
    <property type="match status" value="1"/>
</dbReference>
<dbReference type="Gene3D" id="3.30.900.10">
    <property type="entry name" value="HORMA domain"/>
    <property type="match status" value="1"/>
</dbReference>
<accession>C4JSG3</accession>
<dbReference type="HOGENOM" id="CLU_598785_0_0_1"/>
<evidence type="ECO:0000313" key="9">
    <source>
        <dbReference type="Proteomes" id="UP000002058"/>
    </source>
</evidence>
<dbReference type="PANTHER" id="PTHR48225:SF7">
    <property type="entry name" value="MEIOSIS-SPECIFIC PROTEIN HOP1"/>
    <property type="match status" value="1"/>
</dbReference>
<keyword evidence="4" id="KW-0539">Nucleus</keyword>
<evidence type="ECO:0000256" key="5">
    <source>
        <dbReference type="ARBA" id="ARBA00023254"/>
    </source>
</evidence>
<evidence type="ECO:0000256" key="4">
    <source>
        <dbReference type="ARBA" id="ARBA00023242"/>
    </source>
</evidence>
<dbReference type="InParanoid" id="C4JSG3"/>
<dbReference type="eggNOG" id="KOG4652">
    <property type="taxonomic scope" value="Eukaryota"/>
</dbReference>
<dbReference type="GO" id="GO:0051598">
    <property type="term" value="P:meiotic recombination checkpoint signaling"/>
    <property type="evidence" value="ECO:0007669"/>
    <property type="project" value="TreeGrafter"/>
</dbReference>
<gene>
    <name evidence="8" type="ORF">UREG_05402</name>
</gene>
<dbReference type="GO" id="GO:0007130">
    <property type="term" value="P:synaptonemal complex assembly"/>
    <property type="evidence" value="ECO:0007669"/>
    <property type="project" value="TreeGrafter"/>
</dbReference>
<evidence type="ECO:0000256" key="6">
    <source>
        <dbReference type="SAM" id="MobiDB-lite"/>
    </source>
</evidence>
<keyword evidence="9" id="KW-1185">Reference proteome</keyword>
<feature type="domain" description="HORMA" evidence="7">
    <location>
        <begin position="105"/>
        <end position="308"/>
    </location>
</feature>
<keyword evidence="3" id="KW-0158">Chromosome</keyword>
<dbReference type="Pfam" id="PF02301">
    <property type="entry name" value="HORMA"/>
    <property type="match status" value="1"/>
</dbReference>